<dbReference type="RefSeq" id="XP_040791480.1">
    <property type="nucleotide sequence ID" value="XM_040933073.1"/>
</dbReference>
<comment type="caution">
    <text evidence="8">The sequence shown here is derived from an EMBL/GenBank/DDBJ whole genome shotgun (WGS) entry which is preliminary data.</text>
</comment>
<keyword evidence="2" id="KW-0805">Transcription regulation</keyword>
<dbReference type="AlphaFoldDB" id="A0A9P4LC18"/>
<evidence type="ECO:0000256" key="2">
    <source>
        <dbReference type="ARBA" id="ARBA00023015"/>
    </source>
</evidence>
<evidence type="ECO:0000313" key="8">
    <source>
        <dbReference type="EMBL" id="KAF1848917.1"/>
    </source>
</evidence>
<proteinExistence type="predicted"/>
<dbReference type="CDD" id="cd00067">
    <property type="entry name" value="GAL4"/>
    <property type="match status" value="1"/>
</dbReference>
<dbReference type="GO" id="GO:0000981">
    <property type="term" value="F:DNA-binding transcription factor activity, RNA polymerase II-specific"/>
    <property type="evidence" value="ECO:0007669"/>
    <property type="project" value="InterPro"/>
</dbReference>
<keyword evidence="9" id="KW-1185">Reference proteome</keyword>
<evidence type="ECO:0000256" key="1">
    <source>
        <dbReference type="ARBA" id="ARBA00004123"/>
    </source>
</evidence>
<dbReference type="SUPFAM" id="SSF57701">
    <property type="entry name" value="Zn2/Cys6 DNA-binding domain"/>
    <property type="match status" value="1"/>
</dbReference>
<feature type="region of interest" description="Disordered" evidence="6">
    <location>
        <begin position="102"/>
        <end position="126"/>
    </location>
</feature>
<protein>
    <recommendedName>
        <fullName evidence="7">Zn(2)-C6 fungal-type domain-containing protein</fullName>
    </recommendedName>
</protein>
<dbReference type="GO" id="GO:0000976">
    <property type="term" value="F:transcription cis-regulatory region binding"/>
    <property type="evidence" value="ECO:0007669"/>
    <property type="project" value="TreeGrafter"/>
</dbReference>
<keyword evidence="4" id="KW-0804">Transcription</keyword>
<keyword evidence="3" id="KW-0238">DNA-binding</keyword>
<dbReference type="GO" id="GO:0008270">
    <property type="term" value="F:zinc ion binding"/>
    <property type="evidence" value="ECO:0007669"/>
    <property type="project" value="InterPro"/>
</dbReference>
<dbReference type="Proteomes" id="UP000800039">
    <property type="component" value="Unassembled WGS sequence"/>
</dbReference>
<sequence length="661" mass="74472">MTPHEANKRKACKACTTAKAKCSPYERREDLCQRCERLDKECVYEESQRKRGPRTRSRMKQLEQRVESLMDMLASNGQTPTRSSMSDNTTPVALINSNNVPNIAANQVDPNRPSRETPKPTSPDADVFTAYDPIKAGILNEDQADELLNDFRDSFTQHFPFVVVDASINASTLRLQQPFLFLSIMAATAYSTPTNQRILAEEFRDQVAIRIIGRAHKGLEILQGLLVHTAYYQYFYEPGKQQLALMMQLCVAMMQDLGLSKNTRKLLDTDSTLERAPAEKRAILGTYYLAAEFAHTWRKRTTMPYTRALARHCQSFADRPEHPPDVLIAPLVRLSELKCRISDYFSYDEIEFSEINGDSTLDLSTGNFRSELQRLEESLPEVVRQNTTIRLTCDVLGVWIHECSLHSTLWNPLHSVKPTTITPTRVRMLQRTFTASQTFLQNLLNAPSNMLHHYTFPIWGGWFYSTLVFVKLIFLHDSGGSGALGMDNLIREVGDILPRTEGESVSQDVCMINALPGTASCDSMLAAREAEVIKLFQEFVNKAILAAARYTCDSGPEGKSLLRLMATLQQGLLAGIKKKIEKQKPRVPPYAVSGLDAFAAATATPLNEQQPDQQTQVQTVHGGDPVNFNHYDDATLLDGPQVQIDDWMWDLVMEDVNMFTM</sequence>
<dbReference type="CDD" id="cd12148">
    <property type="entry name" value="fungal_TF_MHR"/>
    <property type="match status" value="1"/>
</dbReference>
<dbReference type="PANTHER" id="PTHR31845">
    <property type="entry name" value="FINGER DOMAIN PROTEIN, PUTATIVE-RELATED"/>
    <property type="match status" value="1"/>
</dbReference>
<dbReference type="GeneID" id="63850324"/>
<gene>
    <name evidence="8" type="ORF">K460DRAFT_364856</name>
</gene>
<comment type="subcellular location">
    <subcellularLocation>
        <location evidence="1">Nucleus</location>
    </subcellularLocation>
</comment>
<dbReference type="OrthoDB" id="5226580at2759"/>
<dbReference type="PROSITE" id="PS00463">
    <property type="entry name" value="ZN2_CY6_FUNGAL_1"/>
    <property type="match status" value="1"/>
</dbReference>
<evidence type="ECO:0000256" key="3">
    <source>
        <dbReference type="ARBA" id="ARBA00023125"/>
    </source>
</evidence>
<evidence type="ECO:0000256" key="5">
    <source>
        <dbReference type="ARBA" id="ARBA00023242"/>
    </source>
</evidence>
<accession>A0A9P4LC18</accession>
<reference evidence="8" key="1">
    <citation type="submission" date="2020-01" db="EMBL/GenBank/DDBJ databases">
        <authorList>
            <consortium name="DOE Joint Genome Institute"/>
            <person name="Haridas S."/>
            <person name="Albert R."/>
            <person name="Binder M."/>
            <person name="Bloem J."/>
            <person name="Labutti K."/>
            <person name="Salamov A."/>
            <person name="Andreopoulos B."/>
            <person name="Baker S.E."/>
            <person name="Barry K."/>
            <person name="Bills G."/>
            <person name="Bluhm B.H."/>
            <person name="Cannon C."/>
            <person name="Castanera R."/>
            <person name="Culley D.E."/>
            <person name="Daum C."/>
            <person name="Ezra D."/>
            <person name="Gonzalez J.B."/>
            <person name="Henrissat B."/>
            <person name="Kuo A."/>
            <person name="Liang C."/>
            <person name="Lipzen A."/>
            <person name="Lutzoni F."/>
            <person name="Magnuson J."/>
            <person name="Mondo S."/>
            <person name="Nolan M."/>
            <person name="Ohm R."/>
            <person name="Pangilinan J."/>
            <person name="Park H.-J."/>
            <person name="Ramirez L."/>
            <person name="Alfaro M."/>
            <person name="Sun H."/>
            <person name="Tritt A."/>
            <person name="Yoshinaga Y."/>
            <person name="Zwiers L.-H."/>
            <person name="Turgeon B.G."/>
            <person name="Goodwin S.B."/>
            <person name="Spatafora J.W."/>
            <person name="Crous P.W."/>
            <person name="Grigoriev I.V."/>
        </authorList>
    </citation>
    <scope>NUCLEOTIDE SEQUENCE</scope>
    <source>
        <strain evidence="8">CBS 394.84</strain>
    </source>
</reference>
<evidence type="ECO:0000256" key="6">
    <source>
        <dbReference type="SAM" id="MobiDB-lite"/>
    </source>
</evidence>
<feature type="domain" description="Zn(2)-C6 fungal-type" evidence="7">
    <location>
        <begin position="11"/>
        <end position="44"/>
    </location>
</feature>
<keyword evidence="5" id="KW-0539">Nucleus</keyword>
<dbReference type="InterPro" id="IPR001138">
    <property type="entry name" value="Zn2Cys6_DnaBD"/>
</dbReference>
<dbReference type="InterPro" id="IPR051089">
    <property type="entry name" value="prtT"/>
</dbReference>
<evidence type="ECO:0000259" key="7">
    <source>
        <dbReference type="PROSITE" id="PS50048"/>
    </source>
</evidence>
<dbReference type="InterPro" id="IPR036864">
    <property type="entry name" value="Zn2-C6_fun-type_DNA-bd_sf"/>
</dbReference>
<evidence type="ECO:0000313" key="9">
    <source>
        <dbReference type="Proteomes" id="UP000800039"/>
    </source>
</evidence>
<name>A0A9P4LC18_9PLEO</name>
<dbReference type="Gene3D" id="4.10.240.10">
    <property type="entry name" value="Zn(2)-C6 fungal-type DNA-binding domain"/>
    <property type="match status" value="1"/>
</dbReference>
<evidence type="ECO:0000256" key="4">
    <source>
        <dbReference type="ARBA" id="ARBA00023163"/>
    </source>
</evidence>
<dbReference type="PANTHER" id="PTHR31845:SF10">
    <property type="entry name" value="ZN(II)2CYS6 TRANSCRIPTION FACTOR (EUROFUNG)"/>
    <property type="match status" value="1"/>
</dbReference>
<dbReference type="PROSITE" id="PS50048">
    <property type="entry name" value="ZN2_CY6_FUNGAL_2"/>
    <property type="match status" value="1"/>
</dbReference>
<dbReference type="EMBL" id="ML976615">
    <property type="protein sequence ID" value="KAF1848917.1"/>
    <property type="molecule type" value="Genomic_DNA"/>
</dbReference>
<organism evidence="8 9">
    <name type="scientific">Cucurbitaria berberidis CBS 394.84</name>
    <dbReference type="NCBI Taxonomy" id="1168544"/>
    <lineage>
        <taxon>Eukaryota</taxon>
        <taxon>Fungi</taxon>
        <taxon>Dikarya</taxon>
        <taxon>Ascomycota</taxon>
        <taxon>Pezizomycotina</taxon>
        <taxon>Dothideomycetes</taxon>
        <taxon>Pleosporomycetidae</taxon>
        <taxon>Pleosporales</taxon>
        <taxon>Pleosporineae</taxon>
        <taxon>Cucurbitariaceae</taxon>
        <taxon>Cucurbitaria</taxon>
    </lineage>
</organism>
<dbReference type="GO" id="GO:0005634">
    <property type="term" value="C:nucleus"/>
    <property type="evidence" value="ECO:0007669"/>
    <property type="project" value="UniProtKB-SubCell"/>
</dbReference>